<feature type="binding site" evidence="12">
    <location>
        <begin position="125"/>
        <end position="127"/>
    </location>
    <ligand>
        <name>ATP</name>
        <dbReference type="ChEBI" id="CHEBI:30616"/>
    </ligand>
</feature>
<dbReference type="PROSITE" id="PS00107">
    <property type="entry name" value="PROTEIN_KINASE_ATP"/>
    <property type="match status" value="1"/>
</dbReference>
<evidence type="ECO:0000256" key="13">
    <source>
        <dbReference type="PIRSR" id="PIRSR630616-3"/>
    </source>
</evidence>
<keyword evidence="4 12" id="KW-0547">Nucleotide-binding</keyword>
<evidence type="ECO:0000256" key="6">
    <source>
        <dbReference type="ARBA" id="ARBA00022840"/>
    </source>
</evidence>
<proteinExistence type="inferred from homology"/>
<keyword evidence="2 15" id="KW-0723">Serine/threonine-protein kinase</keyword>
<keyword evidence="19" id="KW-1185">Reference proteome</keyword>
<dbReference type="GO" id="GO:0030261">
    <property type="term" value="P:chromosome condensation"/>
    <property type="evidence" value="ECO:0007669"/>
    <property type="project" value="UniProtKB-ARBA"/>
</dbReference>
<evidence type="ECO:0000256" key="8">
    <source>
        <dbReference type="ARBA" id="ARBA00023254"/>
    </source>
</evidence>
<feature type="binding site" evidence="12">
    <location>
        <position position="57"/>
    </location>
    <ligand>
        <name>ATP</name>
        <dbReference type="ChEBI" id="CHEBI:30616"/>
    </ligand>
</feature>
<feature type="cross-link" description="Glycyl lysine isopeptide (Lys-Gly) (interchain with G-Cter in SUMO2)" evidence="13">
    <location>
        <position position="172"/>
    </location>
</feature>
<evidence type="ECO:0000256" key="17">
    <source>
        <dbReference type="SAM" id="MobiDB-lite"/>
    </source>
</evidence>
<protein>
    <recommendedName>
        <fullName evidence="16">Aurora kinase</fullName>
        <ecNumber evidence="16">2.7.11.1</ecNumber>
    </recommendedName>
</protein>
<keyword evidence="7" id="KW-0156">Chromatin regulator</keyword>
<comment type="catalytic activity">
    <reaction evidence="10 16">
        <text>L-seryl-[protein] + ATP = O-phospho-L-seryl-[protein] + ADP + H(+)</text>
        <dbReference type="Rhea" id="RHEA:17989"/>
        <dbReference type="Rhea" id="RHEA-COMP:9863"/>
        <dbReference type="Rhea" id="RHEA-COMP:11604"/>
        <dbReference type="ChEBI" id="CHEBI:15378"/>
        <dbReference type="ChEBI" id="CHEBI:29999"/>
        <dbReference type="ChEBI" id="CHEBI:30616"/>
        <dbReference type="ChEBI" id="CHEBI:83421"/>
        <dbReference type="ChEBI" id="CHEBI:456216"/>
        <dbReference type="EC" id="2.7.11.1"/>
    </reaction>
</comment>
<dbReference type="GO" id="GO:0000070">
    <property type="term" value="P:mitotic sister chromatid segregation"/>
    <property type="evidence" value="ECO:0007669"/>
    <property type="project" value="UniProtKB-ARBA"/>
</dbReference>
<dbReference type="FunFam" id="3.30.200.20:FF:000042">
    <property type="entry name" value="Aurora kinase A"/>
    <property type="match status" value="1"/>
</dbReference>
<keyword evidence="6 12" id="KW-0067">ATP-binding</keyword>
<dbReference type="AlphaFoldDB" id="A0A0N5AZZ8"/>
<dbReference type="GO" id="GO:0032506">
    <property type="term" value="P:cytokinetic process"/>
    <property type="evidence" value="ECO:0007669"/>
    <property type="project" value="UniProtKB-ARBA"/>
</dbReference>
<evidence type="ECO:0000256" key="7">
    <source>
        <dbReference type="ARBA" id="ARBA00022853"/>
    </source>
</evidence>
<dbReference type="EC" id="2.7.11.1" evidence="16"/>
<dbReference type="InterPro" id="IPR008271">
    <property type="entry name" value="Ser/Thr_kinase_AS"/>
</dbReference>
<name>A0A0N5AZZ8_9BILA</name>
<evidence type="ECO:0000256" key="4">
    <source>
        <dbReference type="ARBA" id="ARBA00022741"/>
    </source>
</evidence>
<evidence type="ECO:0000256" key="5">
    <source>
        <dbReference type="ARBA" id="ARBA00022777"/>
    </source>
</evidence>
<dbReference type="STRING" id="451379.A0A0N5AZZ8"/>
<accession>A0A0N5AZZ8</accession>
<dbReference type="InterPro" id="IPR000719">
    <property type="entry name" value="Prot_kinase_dom"/>
</dbReference>
<evidence type="ECO:0000256" key="12">
    <source>
        <dbReference type="PIRSR" id="PIRSR630616-2"/>
    </source>
</evidence>
<dbReference type="PANTHER" id="PTHR24350">
    <property type="entry name" value="SERINE/THREONINE-PROTEIN KINASE IAL-RELATED"/>
    <property type="match status" value="1"/>
</dbReference>
<feature type="compositionally biased region" description="Low complexity" evidence="17">
    <location>
        <begin position="8"/>
        <end position="26"/>
    </location>
</feature>
<comment type="subcellular location">
    <subcellularLocation>
        <location evidence="1">Midbody</location>
    </subcellularLocation>
</comment>
<evidence type="ECO:0000256" key="16">
    <source>
        <dbReference type="RuleBase" id="RU367134"/>
    </source>
</evidence>
<dbReference type="FunFam" id="1.10.510.10:FF:000235">
    <property type="entry name" value="Serine/threonine-protein kinase ark1"/>
    <property type="match status" value="1"/>
</dbReference>
<dbReference type="GO" id="GO:0004674">
    <property type="term" value="F:protein serine/threonine kinase activity"/>
    <property type="evidence" value="ECO:0007669"/>
    <property type="project" value="UniProtKB-KW"/>
</dbReference>
<evidence type="ECO:0000256" key="1">
    <source>
        <dbReference type="ARBA" id="ARBA00004214"/>
    </source>
</evidence>
<dbReference type="InterPro" id="IPR030616">
    <property type="entry name" value="Aur-like"/>
</dbReference>
<dbReference type="PROSITE" id="PS50011">
    <property type="entry name" value="PROTEIN_KINASE_DOM"/>
    <property type="match status" value="1"/>
</dbReference>
<evidence type="ECO:0000313" key="20">
    <source>
        <dbReference type="WBParaSite" id="SMUV_0001058301-mRNA-1"/>
    </source>
</evidence>
<dbReference type="SMART" id="SM00220">
    <property type="entry name" value="S_TKc"/>
    <property type="match status" value="1"/>
</dbReference>
<dbReference type="PROSITE" id="PS00108">
    <property type="entry name" value="PROTEIN_KINASE_ST"/>
    <property type="match status" value="1"/>
</dbReference>
<keyword evidence="8" id="KW-0469">Meiosis</keyword>
<keyword evidence="5 16" id="KW-0418">Kinase</keyword>
<dbReference type="CDD" id="cd14007">
    <property type="entry name" value="STKc_Aurora"/>
    <property type="match status" value="1"/>
</dbReference>
<evidence type="ECO:0000256" key="3">
    <source>
        <dbReference type="ARBA" id="ARBA00022679"/>
    </source>
</evidence>
<dbReference type="InterPro" id="IPR017441">
    <property type="entry name" value="Protein_kinase_ATP_BS"/>
</dbReference>
<evidence type="ECO:0000256" key="2">
    <source>
        <dbReference type="ARBA" id="ARBA00022527"/>
    </source>
</evidence>
<comment type="similarity">
    <text evidence="16">Belongs to the protein kinase superfamily. Ser/Thr protein kinase family. Aurora subfamily.</text>
</comment>
<dbReference type="WBParaSite" id="SMUV_0001058301-mRNA-1">
    <property type="protein sequence ID" value="SMUV_0001058301-mRNA-1"/>
    <property type="gene ID" value="SMUV_0001058301"/>
</dbReference>
<evidence type="ECO:0000259" key="18">
    <source>
        <dbReference type="PROSITE" id="PS50011"/>
    </source>
</evidence>
<dbReference type="GO" id="GO:0051321">
    <property type="term" value="P:meiotic cell cycle"/>
    <property type="evidence" value="ECO:0007669"/>
    <property type="project" value="UniProtKB-KW"/>
</dbReference>
<reference evidence="20" key="1">
    <citation type="submission" date="2017-02" db="UniProtKB">
        <authorList>
            <consortium name="WormBaseParasite"/>
        </authorList>
    </citation>
    <scope>IDENTIFICATION</scope>
</reference>
<dbReference type="InterPro" id="IPR011009">
    <property type="entry name" value="Kinase-like_dom_sf"/>
</dbReference>
<dbReference type="Gene3D" id="3.30.200.20">
    <property type="entry name" value="Phosphorylase Kinase, domain 1"/>
    <property type="match status" value="1"/>
</dbReference>
<feature type="binding site" evidence="12">
    <location>
        <begin position="174"/>
        <end position="175"/>
    </location>
    <ligand>
        <name>ATP</name>
        <dbReference type="ChEBI" id="CHEBI:30616"/>
    </ligand>
</feature>
<feature type="binding site" evidence="12 14">
    <location>
        <position position="76"/>
    </location>
    <ligand>
        <name>ATP</name>
        <dbReference type="ChEBI" id="CHEBI:30616"/>
    </ligand>
</feature>
<feature type="region of interest" description="Disordered" evidence="17">
    <location>
        <begin position="1"/>
        <end position="34"/>
    </location>
</feature>
<feature type="binding site" evidence="12">
    <location>
        <position position="188"/>
    </location>
    <ligand>
        <name>ATP</name>
        <dbReference type="ChEBI" id="CHEBI:30616"/>
    </ligand>
</feature>
<feature type="domain" description="Protein kinase" evidence="18">
    <location>
        <begin position="47"/>
        <end position="297"/>
    </location>
</feature>
<dbReference type="Proteomes" id="UP000046393">
    <property type="component" value="Unplaced"/>
</dbReference>
<evidence type="ECO:0000256" key="14">
    <source>
        <dbReference type="PROSITE-ProRule" id="PRU10141"/>
    </source>
</evidence>
<organism evidence="19 20">
    <name type="scientific">Syphacia muris</name>
    <dbReference type="NCBI Taxonomy" id="451379"/>
    <lineage>
        <taxon>Eukaryota</taxon>
        <taxon>Metazoa</taxon>
        <taxon>Ecdysozoa</taxon>
        <taxon>Nematoda</taxon>
        <taxon>Chromadorea</taxon>
        <taxon>Rhabditida</taxon>
        <taxon>Spirurina</taxon>
        <taxon>Oxyuridomorpha</taxon>
        <taxon>Oxyuroidea</taxon>
        <taxon>Oxyuridae</taxon>
        <taxon>Syphacia</taxon>
    </lineage>
</organism>
<comment type="catalytic activity">
    <reaction evidence="9 16">
        <text>L-threonyl-[protein] + ATP = O-phospho-L-threonyl-[protein] + ADP + H(+)</text>
        <dbReference type="Rhea" id="RHEA:46608"/>
        <dbReference type="Rhea" id="RHEA-COMP:11060"/>
        <dbReference type="Rhea" id="RHEA-COMP:11605"/>
        <dbReference type="ChEBI" id="CHEBI:15378"/>
        <dbReference type="ChEBI" id="CHEBI:30013"/>
        <dbReference type="ChEBI" id="CHEBI:30616"/>
        <dbReference type="ChEBI" id="CHEBI:61977"/>
        <dbReference type="ChEBI" id="CHEBI:456216"/>
        <dbReference type="EC" id="2.7.11.1"/>
    </reaction>
</comment>
<evidence type="ECO:0000256" key="15">
    <source>
        <dbReference type="RuleBase" id="RU000304"/>
    </source>
</evidence>
<dbReference type="GO" id="GO:0006325">
    <property type="term" value="P:chromatin organization"/>
    <property type="evidence" value="ECO:0007669"/>
    <property type="project" value="UniProtKB-KW"/>
</dbReference>
<evidence type="ECO:0000256" key="11">
    <source>
        <dbReference type="PIRSR" id="PIRSR630616-1"/>
    </source>
</evidence>
<dbReference type="GO" id="GO:0005524">
    <property type="term" value="F:ATP binding"/>
    <property type="evidence" value="ECO:0007669"/>
    <property type="project" value="UniProtKB-UniRule"/>
</dbReference>
<dbReference type="GO" id="GO:0030496">
    <property type="term" value="C:midbody"/>
    <property type="evidence" value="ECO:0007669"/>
    <property type="project" value="UniProtKB-SubCell"/>
</dbReference>
<feature type="active site" description="Proton acceptor" evidence="11">
    <location>
        <position position="170"/>
    </location>
</feature>
<keyword evidence="3 16" id="KW-0808">Transferase</keyword>
<evidence type="ECO:0000256" key="9">
    <source>
        <dbReference type="ARBA" id="ARBA00047899"/>
    </source>
</evidence>
<dbReference type="PIRSF" id="PIRSF000654">
    <property type="entry name" value="Integrin-linked_kinase"/>
    <property type="match status" value="1"/>
</dbReference>
<evidence type="ECO:0000313" key="19">
    <source>
        <dbReference type="Proteomes" id="UP000046393"/>
    </source>
</evidence>
<evidence type="ECO:0000256" key="10">
    <source>
        <dbReference type="ARBA" id="ARBA00048679"/>
    </source>
</evidence>
<dbReference type="SUPFAM" id="SSF56112">
    <property type="entry name" value="Protein kinase-like (PK-like)"/>
    <property type="match status" value="1"/>
</dbReference>
<dbReference type="Gene3D" id="1.10.510.10">
    <property type="entry name" value="Transferase(Phosphotransferase) domain 1"/>
    <property type="match status" value="1"/>
</dbReference>
<sequence>MASADEVGSCSESQSQSSNSNSGNENVKSDVAESKNGKRAEWTLCDFDIGRPLGRGRFGNVYLAREVKSRFVVAMKVLYKSELAKVGVQHQLRREIEIQYHLRHPNILRLYGYFHDETRVYLILEYASRGTLYAALMKEKTFSLKASATYVYQLASALEYCHQKKVVHRDIKPENVLIARNGDVKIADFGWSVHAPSSKRQTMCGTLDYLSPEMLNHRQHDEMVDNWSLGIMLYEFLIGKPPFEDKNPQRTMAKIQTGNFAIPPTVPEGAQDVIRGLLKLEPSKRLSLVEVIKHPWITEMRKS</sequence>
<dbReference type="Pfam" id="PF00069">
    <property type="entry name" value="Pkinase"/>
    <property type="match status" value="1"/>
</dbReference>